<keyword evidence="2" id="KW-1185">Reference proteome</keyword>
<dbReference type="Gene3D" id="2.60.40.10">
    <property type="entry name" value="Immunoglobulins"/>
    <property type="match status" value="1"/>
</dbReference>
<dbReference type="Pfam" id="PF13585">
    <property type="entry name" value="CHU_C"/>
    <property type="match status" value="1"/>
</dbReference>
<dbReference type="RefSeq" id="WP_131475338.1">
    <property type="nucleotide sequence ID" value="NZ_SJPE01000003.1"/>
</dbReference>
<dbReference type="NCBIfam" id="NF038133">
    <property type="entry name" value="choice_anch_L"/>
    <property type="match status" value="1"/>
</dbReference>
<organism evidence="1 2">
    <name type="scientific">Flavobacterium silvisoli</name>
    <dbReference type="NCBI Taxonomy" id="2529433"/>
    <lineage>
        <taxon>Bacteria</taxon>
        <taxon>Pseudomonadati</taxon>
        <taxon>Bacteroidota</taxon>
        <taxon>Flavobacteriia</taxon>
        <taxon>Flavobacteriales</taxon>
        <taxon>Flavobacteriaceae</taxon>
        <taxon>Flavobacterium</taxon>
    </lineage>
</organism>
<proteinExistence type="predicted"/>
<protein>
    <submittedName>
        <fullName evidence="1">T9SS type B sorting domain-containing protein</fullName>
    </submittedName>
</protein>
<evidence type="ECO:0000313" key="1">
    <source>
        <dbReference type="EMBL" id="TBX70377.1"/>
    </source>
</evidence>
<sequence length="1537" mass="164367">MKKILLVIILLFTIFGFSQPLSVSTTSHTVPQLVNDVLINSPCVSATNITWSTGSNFGSSNGIGFFQNSNPNFPMNSGVVLSTGNALNAAGPNTSLLNDGSVAWPGDSSLEATLAASGIPMVSKNATVLEFDFTPISPNFSFDFVFASEEYGNYQCHYSDAFAFLLTNMNTGVTTNLAVVPSTTLPISVVTIRDSQYNSSCPSTNAQYFGSFNGGSAAAGSATNFNGQTKLLTAAAPLIPNVPYHIKLVIADRLDPQSDSAIFISSDSFNIGQDVLGQDLTIANNAAVCFGTTKTLTTGLSTADYTFVWKKDGDVLPSETNSSLVINQPGTYTVTYTNLSNFCQPITDHVVVEYYPEIVTANPTTIYRCDSGAATYNYNLDINTPIVKAGLDASAVVTYHSSQSDAENGINPLPLVYNSASGQTVYVRIKLPTTGCYVVKSFQLMVSPGPVANQPADFVKCARSQTQNTAVFNLTQQNAQILNGQPASINIISYYTSQLDANNGTNPITNVLTGVYPNTTIYVRVENVSDPQCYSLTHFNLVVTPIPPVDDLDDVVVCSSYTLPPLVNGNYFTAPNGNGIPLFAGTEIIQSQTIYIYNQPDGPGTCGSSTSFKVKIIDPSSLSPSSVTRCGSYTLTSAPYGRYYTQPGGMGTVIPTGTVFTSSQVIYYYYKTEIAPFCEIDTDLTITILPLVEVGERPDVFECTSYTLPPLSIGNYYTGQNGTGTLLHAGDVITTSQTIYVYASSNVSTTCSDEDSFDVIIGMPQPSDVNQCNGYTLPALPIGNYFTGPMGTGTIIPAGTVINSSTTVYIYAPTTSGLNNCTENMHFTLNIAQPEVDVLSDVSVCESYTLPALNHGSYRTGVDGTGVILYPGNVIVSTQKIYIFERLNATCFNQSSFTVTINPLPNIDSRSDIDICDQYVLSALNVGSYYTGPGGTGTMLPAGTVITTSQKIYVYAVSNTTPPCSIENSFQINIFSTSSDAPADVTACDSYTLPALTPNNKYYTLSGGPDGGGTEIPAGTTLTTSQTLYVFKESLIRTSFSCVDEHSFTVTINKTPVLPSFANVTACNSYTLPALPLGNYYTGPNGSGTLLNAGDAITSTQKIYVFAHTATTPDCSSETSFTATIYNVDNLPNTTICENYKLPVLTVGNYFTGSGGTGTMLTAGTIISNSQTIYIYGTSPFSPSCSDESSFTVTIIDTPFANPAPITMRTVCDEDGTNDGITSFDLTTLSATILGTQTGSEFTIAYYESITDAANQVNAVTSTTKPLVYVRVSNTLATSCYDIKTVAIVVNKLPAPTPVDGVICIDSKTGTLLNPYTMYSGLPASAYSFVWKNENGQTVGTGTSYQAVLPGVYTLVATNKITGCASVPVDVTVIPSEPAIVSYTVNEDFADSQSITVVAVGQGNNFEYQLDNEAFQDSPVFDHVTSGVHTITVRDKYGCGSTTIQALVVNYPKFFTPNGDGYNDTWNIRDLADQKSAMITIYDRYGKVLKYLRPNNSGWDGTYNGALMPSDDYWFSVSYKNKDNEEKEFKAHFAMKR</sequence>
<accession>A0A4Q9Z6W3</accession>
<evidence type="ECO:0000313" key="2">
    <source>
        <dbReference type="Proteomes" id="UP000293300"/>
    </source>
</evidence>
<dbReference type="InterPro" id="IPR026341">
    <property type="entry name" value="T9SS_type_B"/>
</dbReference>
<reference evidence="1 2" key="1">
    <citation type="submission" date="2019-02" db="EMBL/GenBank/DDBJ databases">
        <title>Flavobacterium sp. RD-2-33 isolated from forest soil.</title>
        <authorList>
            <person name="Chaudhary D.K."/>
        </authorList>
    </citation>
    <scope>NUCLEOTIDE SEQUENCE [LARGE SCALE GENOMIC DNA]</scope>
    <source>
        <strain evidence="1 2">RD-2-33</strain>
    </source>
</reference>
<dbReference type="Proteomes" id="UP000293300">
    <property type="component" value="Unassembled WGS sequence"/>
</dbReference>
<comment type="caution">
    <text evidence="1">The sequence shown here is derived from an EMBL/GenBank/DDBJ whole genome shotgun (WGS) entry which is preliminary data.</text>
</comment>
<dbReference type="OrthoDB" id="9765926at2"/>
<dbReference type="EMBL" id="SJPE01000003">
    <property type="protein sequence ID" value="TBX70377.1"/>
    <property type="molecule type" value="Genomic_DNA"/>
</dbReference>
<gene>
    <name evidence="1" type="ORF">EZL74_04165</name>
</gene>
<dbReference type="NCBIfam" id="TIGR04131">
    <property type="entry name" value="Bac_Flav_CTERM"/>
    <property type="match status" value="1"/>
</dbReference>
<name>A0A4Q9Z6W3_9FLAO</name>
<dbReference type="InterPro" id="IPR049804">
    <property type="entry name" value="Choice_anch_L"/>
</dbReference>
<dbReference type="InterPro" id="IPR013783">
    <property type="entry name" value="Ig-like_fold"/>
</dbReference>